<dbReference type="InterPro" id="IPR039205">
    <property type="entry name" value="NDUFA11"/>
</dbReference>
<gene>
    <name evidence="8" type="ORF">BZA70DRAFT_280483</name>
</gene>
<name>A0ABR1F5E9_9ASCO</name>
<evidence type="ECO:0000256" key="7">
    <source>
        <dbReference type="SAM" id="Phobius"/>
    </source>
</evidence>
<evidence type="ECO:0000313" key="8">
    <source>
        <dbReference type="EMBL" id="KAK7204318.1"/>
    </source>
</evidence>
<dbReference type="Proteomes" id="UP001498771">
    <property type="component" value="Unassembled WGS sequence"/>
</dbReference>
<dbReference type="GeneID" id="90038476"/>
<dbReference type="RefSeq" id="XP_064767351.1">
    <property type="nucleotide sequence ID" value="XM_064912964.1"/>
</dbReference>
<keyword evidence="6 7" id="KW-0472">Membrane</keyword>
<dbReference type="PANTHER" id="PTHR21382:SF1">
    <property type="entry name" value="NADH DEHYDROGENASE [UBIQUINONE] 1 ALPHA SUBCOMPLEX SUBUNIT 11"/>
    <property type="match status" value="1"/>
</dbReference>
<accession>A0ABR1F5E9</accession>
<evidence type="ECO:0000256" key="3">
    <source>
        <dbReference type="ARBA" id="ARBA00022792"/>
    </source>
</evidence>
<keyword evidence="2 7" id="KW-0812">Transmembrane</keyword>
<evidence type="ECO:0000256" key="2">
    <source>
        <dbReference type="ARBA" id="ARBA00022692"/>
    </source>
</evidence>
<dbReference type="PANTHER" id="PTHR21382">
    <property type="entry name" value="NADH-UBIQUINONE OXIDOREDUCTASE SUBUNIT"/>
    <property type="match status" value="1"/>
</dbReference>
<keyword evidence="9" id="KW-1185">Reference proteome</keyword>
<keyword evidence="3" id="KW-0999">Mitochondrion inner membrane</keyword>
<evidence type="ECO:0008006" key="10">
    <source>
        <dbReference type="Google" id="ProtNLM"/>
    </source>
</evidence>
<feature type="transmembrane region" description="Helical" evidence="7">
    <location>
        <begin position="22"/>
        <end position="44"/>
    </location>
</feature>
<evidence type="ECO:0000313" key="9">
    <source>
        <dbReference type="Proteomes" id="UP001498771"/>
    </source>
</evidence>
<reference evidence="8 9" key="1">
    <citation type="submission" date="2024-03" db="EMBL/GenBank/DDBJ databases">
        <title>Genome-scale model development and genomic sequencing of the oleaginous clade Lipomyces.</title>
        <authorList>
            <consortium name="Lawrence Berkeley National Laboratory"/>
            <person name="Czajka J.J."/>
            <person name="Han Y."/>
            <person name="Kim J."/>
            <person name="Mondo S.J."/>
            <person name="Hofstad B.A."/>
            <person name="Robles A."/>
            <person name="Haridas S."/>
            <person name="Riley R."/>
            <person name="LaButti K."/>
            <person name="Pangilinan J."/>
            <person name="Andreopoulos W."/>
            <person name="Lipzen A."/>
            <person name="Yan J."/>
            <person name="Wang M."/>
            <person name="Ng V."/>
            <person name="Grigoriev I.V."/>
            <person name="Spatafora J.W."/>
            <person name="Magnuson J.K."/>
            <person name="Baker S.E."/>
            <person name="Pomraning K.R."/>
        </authorList>
    </citation>
    <scope>NUCLEOTIDE SEQUENCE [LARGE SCALE GENOMIC DNA]</scope>
    <source>
        <strain evidence="8 9">Phaff 52-87</strain>
    </source>
</reference>
<evidence type="ECO:0000256" key="4">
    <source>
        <dbReference type="ARBA" id="ARBA00022989"/>
    </source>
</evidence>
<keyword evidence="5" id="KW-0496">Mitochondrion</keyword>
<evidence type="ECO:0000256" key="1">
    <source>
        <dbReference type="ARBA" id="ARBA00004448"/>
    </source>
</evidence>
<protein>
    <recommendedName>
        <fullName evidence="10">NADH-ubiquinone oxidoreductase subunit B14.7</fullName>
    </recommendedName>
</protein>
<organism evidence="8 9">
    <name type="scientific">Myxozyma melibiosi</name>
    <dbReference type="NCBI Taxonomy" id="54550"/>
    <lineage>
        <taxon>Eukaryota</taxon>
        <taxon>Fungi</taxon>
        <taxon>Dikarya</taxon>
        <taxon>Ascomycota</taxon>
        <taxon>Saccharomycotina</taxon>
        <taxon>Lipomycetes</taxon>
        <taxon>Lipomycetales</taxon>
        <taxon>Lipomycetaceae</taxon>
        <taxon>Myxozyma</taxon>
    </lineage>
</organism>
<proteinExistence type="predicted"/>
<keyword evidence="4 7" id="KW-1133">Transmembrane helix</keyword>
<dbReference type="Pfam" id="PF02466">
    <property type="entry name" value="Tim17"/>
    <property type="match status" value="1"/>
</dbReference>
<comment type="subcellular location">
    <subcellularLocation>
        <location evidence="1">Mitochondrion inner membrane</location>
        <topology evidence="1">Multi-pass membrane protein</topology>
    </subcellularLocation>
</comment>
<evidence type="ECO:0000256" key="6">
    <source>
        <dbReference type="ARBA" id="ARBA00023136"/>
    </source>
</evidence>
<feature type="transmembrane region" description="Helical" evidence="7">
    <location>
        <begin position="116"/>
        <end position="136"/>
    </location>
</feature>
<sequence>MSIVPKVVYPVHLYPTYEPRDAIATSAALAVPCLGAGLAMTAALERIQTPKAKMTESAIRIAKNTGYIASVAALYQFVEIASANLRETEDGWNKFYGGLAGGALIGLKKGTMTSTIWTSLVLGSALGLAGWAGGLFSAPLENGPAPEGSPYDQKKGDFFSIRYRAPLSETIDKLGEGRGIEYSKAGVSRE</sequence>
<evidence type="ECO:0000256" key="5">
    <source>
        <dbReference type="ARBA" id="ARBA00023128"/>
    </source>
</evidence>
<dbReference type="EMBL" id="JBBJBU010000008">
    <property type="protein sequence ID" value="KAK7204318.1"/>
    <property type="molecule type" value="Genomic_DNA"/>
</dbReference>
<comment type="caution">
    <text evidence="8">The sequence shown here is derived from an EMBL/GenBank/DDBJ whole genome shotgun (WGS) entry which is preliminary data.</text>
</comment>